<accession>A0A3B0WNX6</accession>
<dbReference type="InterPro" id="IPR007404">
    <property type="entry name" value="YdjM-like"/>
</dbReference>
<feature type="transmembrane region" description="Helical" evidence="1">
    <location>
        <begin position="60"/>
        <end position="79"/>
    </location>
</feature>
<protein>
    <submittedName>
        <fullName evidence="2">Integral membrane protein</fullName>
    </submittedName>
</protein>
<feature type="transmembrane region" description="Helical" evidence="1">
    <location>
        <begin position="124"/>
        <end position="148"/>
    </location>
</feature>
<dbReference type="AlphaFoldDB" id="A0A3B0WNX6"/>
<dbReference type="PANTHER" id="PTHR40031">
    <property type="entry name" value="HYPOTHETICAL MEMBRANE SPANNING PROTEIN"/>
    <property type="match status" value="1"/>
</dbReference>
<organism evidence="2">
    <name type="scientific">hydrothermal vent metagenome</name>
    <dbReference type="NCBI Taxonomy" id="652676"/>
    <lineage>
        <taxon>unclassified sequences</taxon>
        <taxon>metagenomes</taxon>
        <taxon>ecological metagenomes</taxon>
    </lineage>
</organism>
<dbReference type="Pfam" id="PF04307">
    <property type="entry name" value="YdjM"/>
    <property type="match status" value="1"/>
</dbReference>
<evidence type="ECO:0000313" key="2">
    <source>
        <dbReference type="EMBL" id="VAW52367.1"/>
    </source>
</evidence>
<dbReference type="PANTHER" id="PTHR40031:SF1">
    <property type="entry name" value="MEMBRANE-BOUND METAL-DEPENDENT HYDROLASE"/>
    <property type="match status" value="1"/>
</dbReference>
<name>A0A3B0WNX6_9ZZZZ</name>
<keyword evidence="1" id="KW-1133">Transmembrane helix</keyword>
<keyword evidence="1" id="KW-0472">Membrane</keyword>
<reference evidence="2" key="1">
    <citation type="submission" date="2018-06" db="EMBL/GenBank/DDBJ databases">
        <authorList>
            <person name="Zhirakovskaya E."/>
        </authorList>
    </citation>
    <scope>NUCLEOTIDE SEQUENCE</scope>
</reference>
<feature type="transmembrane region" description="Helical" evidence="1">
    <location>
        <begin position="155"/>
        <end position="172"/>
    </location>
</feature>
<dbReference type="InterPro" id="IPR053170">
    <property type="entry name" value="Transcription_regulator"/>
</dbReference>
<gene>
    <name evidence="2" type="ORF">MNBD_GAMMA05-715</name>
</gene>
<keyword evidence="1" id="KW-0812">Transmembrane</keyword>
<proteinExistence type="predicted"/>
<dbReference type="EMBL" id="UOFE01000027">
    <property type="protein sequence ID" value="VAW52367.1"/>
    <property type="molecule type" value="Genomic_DNA"/>
</dbReference>
<feature type="transmembrane region" description="Helical" evidence="1">
    <location>
        <begin position="91"/>
        <end position="112"/>
    </location>
</feature>
<evidence type="ECO:0000256" key="1">
    <source>
        <dbReference type="SAM" id="Phobius"/>
    </source>
</evidence>
<sequence length="333" mass="38558">MDPLSQAALGASLSQSFAKNKSKQFSVLVIGALAGMAPDLDVFIRSADDPILFLEFHRQFTHSLIFIPLGALLCALAFYPFARNNLTFSQIYLFSFLAYATHSLLDACTSYGTQLFWPFSDVRVAWNTVSIVDPFFTLPVIIFIVLAVVKQNARYAQFGFIYAVVFLSLGLIQKNRAEEAIYSLAQQRDHQIERMHIKPSFANRHVWKLIYEYDGRYYVDAVKLVLDTQYLPGTSIRKLNVQRDFSWLPEVSQQRKDIERFRWFSDDYLAVSPHDENFIMDVRYSFIPNRIKPMWGIALNQALIEKDIDVHVKYEINSRPDKATVERYLEMIF</sequence>